<accession>C5K8C9</accession>
<protein>
    <submittedName>
        <fullName evidence="2">Uncharacterized protein</fullName>
    </submittedName>
</protein>
<keyword evidence="3" id="KW-1185">Reference proteome</keyword>
<dbReference type="GeneID" id="9039569"/>
<dbReference type="Proteomes" id="UP000007800">
    <property type="component" value="Unassembled WGS sequence"/>
</dbReference>
<reference evidence="2 3" key="1">
    <citation type="submission" date="2008-07" db="EMBL/GenBank/DDBJ databases">
        <authorList>
            <person name="El-Sayed N."/>
            <person name="Caler E."/>
            <person name="Inman J."/>
            <person name="Amedeo P."/>
            <person name="Hass B."/>
            <person name="Wortman J."/>
        </authorList>
    </citation>
    <scope>NUCLEOTIDE SEQUENCE [LARGE SCALE GENOMIC DNA]</scope>
    <source>
        <strain evidence="3">ATCC 50983 / TXsc</strain>
    </source>
</reference>
<dbReference type="RefSeq" id="XP_002787521.1">
    <property type="nucleotide sequence ID" value="XM_002787475.1"/>
</dbReference>
<dbReference type="AlphaFoldDB" id="C5K8C9"/>
<proteinExistence type="predicted"/>
<feature type="region of interest" description="Disordered" evidence="1">
    <location>
        <begin position="837"/>
        <end position="860"/>
    </location>
</feature>
<feature type="region of interest" description="Disordered" evidence="1">
    <location>
        <begin position="901"/>
        <end position="936"/>
    </location>
</feature>
<sequence length="936" mass="103424">MSVSSRDIENIDMEAQNGSQQMVAAPCWSPMLLANLGRTQLEAIVTIRNIPNPGGSIQEMAAYVYENDKCVLNSVEKGLFLNVYRKVFGTPYVEEPQAMSTGLQASYDVLNEPREEDDDAPKESPPLDGDLPEDAGSTGKEGGLSSKGLVSSGFDYDSANKAVESIVGSEEKGGQFTEFLASEFQRMRQENSAAHSTLINVIDKHKESIDVENACLRKELSTSVGALDEKVYNSIEELRTATNDNFNAVKICLDDRDRQHNEVTSRFDRRLEAIDLKLTNMGRPTVKTVQGAQAFDLSPDRVGAQQVIGSNNDLRSPYDRHVTLRKRTGSAFSLNGNGEPIGRDVGRSSHDQGLPVAPNATSDYGMPLYEQESPTFSFNPVGSGGGSKATTEQGAGYVQGKAFNSEMPNGSLGDPRKATIIEAINGGWVTLHEHYSYYFEDTVGGKEKIKTLFGCDFMNEVNDNQCNAQVINDKFKVEGETYLPACVQQLRRKGLDGTTSSISVGQDGVNHEVSSLLVEPAVVGCIMAICMCWKLTMSEGIEAFLGGCRGVCLRQCWLCAPWVKVKKDGSQLATTWIGQESDGEEWVNHCDTEEHTYKEYMLKIYGLSFLGITQAMVEGARWTYELAYETWNSQGSKLATNKCDREGPLSEGKYMPASKHLRCLVCIDSTKTPASDWQLSAHWSGGFGSKKETQHSYYIKRAFYEVNYVGSRTDPRFCYLEGRPPLISNKNVSKNPTWMSTWKKCSDLGLGYTALTLRLVKEPVFKALNEIVGRVCGVATVDLQEFSPSTEDPIGYEALDIGSISPLVVRPDKGTPPMSPSKSNNFFSKLVDLSQRSDTPMSTESGKDAQTGDTQDKVGDIQSQIDEIKSNLSRLTTMVEEVLQDRGSRHWVREDYRGRPYKKSWSKSYGSDDGWHKKGDDGWNKRYSSGSSGSRW</sequence>
<gene>
    <name evidence="2" type="ORF">Pmar_PMAR015876</name>
</gene>
<evidence type="ECO:0000313" key="2">
    <source>
        <dbReference type="EMBL" id="EER19317.1"/>
    </source>
</evidence>
<feature type="compositionally biased region" description="Basic and acidic residues" evidence="1">
    <location>
        <begin position="341"/>
        <end position="350"/>
    </location>
</feature>
<dbReference type="EMBL" id="GG671101">
    <property type="protein sequence ID" value="EER19317.1"/>
    <property type="molecule type" value="Genomic_DNA"/>
</dbReference>
<evidence type="ECO:0000313" key="3">
    <source>
        <dbReference type="Proteomes" id="UP000007800"/>
    </source>
</evidence>
<dbReference type="OrthoDB" id="468709at2759"/>
<evidence type="ECO:0000256" key="1">
    <source>
        <dbReference type="SAM" id="MobiDB-lite"/>
    </source>
</evidence>
<feature type="region of interest" description="Disordered" evidence="1">
    <location>
        <begin position="113"/>
        <end position="146"/>
    </location>
</feature>
<feature type="compositionally biased region" description="Polar residues" evidence="1">
    <location>
        <begin position="926"/>
        <end position="936"/>
    </location>
</feature>
<name>C5K8C9_PERM5</name>
<feature type="compositionally biased region" description="Basic and acidic residues" evidence="1">
    <location>
        <begin position="913"/>
        <end position="924"/>
    </location>
</feature>
<dbReference type="InParanoid" id="C5K8C9"/>
<organism evidence="3">
    <name type="scientific">Perkinsus marinus (strain ATCC 50983 / TXsc)</name>
    <dbReference type="NCBI Taxonomy" id="423536"/>
    <lineage>
        <taxon>Eukaryota</taxon>
        <taxon>Sar</taxon>
        <taxon>Alveolata</taxon>
        <taxon>Perkinsozoa</taxon>
        <taxon>Perkinsea</taxon>
        <taxon>Perkinsida</taxon>
        <taxon>Perkinsidae</taxon>
        <taxon>Perkinsus</taxon>
    </lineage>
</organism>
<feature type="region of interest" description="Disordered" evidence="1">
    <location>
        <begin position="330"/>
        <end position="350"/>
    </location>
</feature>